<dbReference type="InterPro" id="IPR050602">
    <property type="entry name" value="Malonyl-ACP_OMT"/>
</dbReference>
<sequence length="296" mass="34040">MSHPLIFDYARIEQYRKRAFIKAQKGCDFLLSYAVDDLCKRLSTVNRHFTLALDLHSHTGLAVQEIEKINKIHSIERVETDILYQSHSKKFHIRHREFLDFPQHYCDLIISLLSLQLTNDMPGVLNQIRNTLKPDGLFLAVMAGACTLQELRESLLQAEMEIYGGVSPRVYPFIDIRDAGVLLQRAGFALPVVDVENITIYYNTMFDLMHDLKAMGMQSALTHRSRYPVSKRFFLRAAEIYAQQYSDTNGRIRACFSFIWLSGWAPDPSQQKPMKPGSAQISLIDALEKQNKNIKK</sequence>
<dbReference type="KEGG" id="banc:PU02_1285"/>
<dbReference type="PANTHER" id="PTHR13090">
    <property type="entry name" value="ARGININE-HYDROXYLASE NDUFAF5, MITOCHONDRIAL"/>
    <property type="match status" value="1"/>
</dbReference>
<evidence type="ECO:0000256" key="1">
    <source>
        <dbReference type="ARBA" id="ARBA00022603"/>
    </source>
</evidence>
<dbReference type="AlphaFoldDB" id="A0A0M4M4I8"/>
<keyword evidence="1 3" id="KW-0489">Methyltransferase</keyword>
<dbReference type="PATRIC" id="fig|1318743.3.peg.1301"/>
<keyword evidence="2 3" id="KW-0808">Transferase</keyword>
<evidence type="ECO:0000256" key="2">
    <source>
        <dbReference type="ARBA" id="ARBA00022679"/>
    </source>
</evidence>
<keyword evidence="4" id="KW-1185">Reference proteome</keyword>
<dbReference type="Pfam" id="PF13489">
    <property type="entry name" value="Methyltransf_23"/>
    <property type="match status" value="1"/>
</dbReference>
<dbReference type="GO" id="GO:0032259">
    <property type="term" value="P:methylation"/>
    <property type="evidence" value="ECO:0007669"/>
    <property type="project" value="UniProtKB-KW"/>
</dbReference>
<evidence type="ECO:0000313" key="4">
    <source>
        <dbReference type="Proteomes" id="UP000057213"/>
    </source>
</evidence>
<dbReference type="EMBL" id="CP010401">
    <property type="protein sequence ID" value="ALE04099.1"/>
    <property type="molecule type" value="Genomic_DNA"/>
</dbReference>
<gene>
    <name evidence="3" type="ORF">PU02_1285</name>
</gene>
<organism evidence="3 4">
    <name type="scientific">Bartonella ancashensis</name>
    <dbReference type="NCBI Taxonomy" id="1318743"/>
    <lineage>
        <taxon>Bacteria</taxon>
        <taxon>Pseudomonadati</taxon>
        <taxon>Pseudomonadota</taxon>
        <taxon>Alphaproteobacteria</taxon>
        <taxon>Hyphomicrobiales</taxon>
        <taxon>Bartonellaceae</taxon>
        <taxon>Bartonella</taxon>
    </lineage>
</organism>
<evidence type="ECO:0000313" key="3">
    <source>
        <dbReference type="EMBL" id="ALE04099.1"/>
    </source>
</evidence>
<accession>A0A0M4M4I8</accession>
<dbReference type="InterPro" id="IPR029063">
    <property type="entry name" value="SAM-dependent_MTases_sf"/>
</dbReference>
<dbReference type="STRING" id="1318743.PU02_1285"/>
<dbReference type="RefSeq" id="WP_053944535.1">
    <property type="nucleotide sequence ID" value="NZ_CP010401.1"/>
</dbReference>
<protein>
    <submittedName>
        <fullName evidence="3">SAM-dependent methyltransferase, BioC-like</fullName>
    </submittedName>
</protein>
<dbReference type="Proteomes" id="UP000057213">
    <property type="component" value="Chromosome"/>
</dbReference>
<name>A0A0M4M4I8_9HYPH</name>
<dbReference type="SUPFAM" id="SSF53335">
    <property type="entry name" value="S-adenosyl-L-methionine-dependent methyltransferases"/>
    <property type="match status" value="1"/>
</dbReference>
<reference evidence="3 4" key="1">
    <citation type="journal article" date="2015" name="Genome Announc.">
        <title>Complete Genome Sequence of Bartonella ancashensis Strain 20.00, Isolated from the Blood of a Patient with Verruga Peruana.</title>
        <authorList>
            <person name="Hang J."/>
            <person name="Mullins K.E."/>
            <person name="Clifford R.J."/>
            <person name="Onmus-Leone F."/>
            <person name="Yang Y."/>
            <person name="Jiang J."/>
            <person name="Leguia M."/>
            <person name="Kasper M.R."/>
            <person name="Maguina C."/>
            <person name="Lesho E.P."/>
            <person name="Jarman R.G."/>
            <person name="Richards A.L."/>
            <person name="Blazes D."/>
        </authorList>
    </citation>
    <scope>NUCLEOTIDE SEQUENCE [LARGE SCALE GENOMIC DNA]</scope>
    <source>
        <strain evidence="3 4">20.00</strain>
    </source>
</reference>
<dbReference type="PANTHER" id="PTHR13090:SF1">
    <property type="entry name" value="ARGININE-HYDROXYLASE NDUFAF5, MITOCHONDRIAL"/>
    <property type="match status" value="1"/>
</dbReference>
<dbReference type="OrthoDB" id="9793723at2"/>
<dbReference type="Gene3D" id="3.40.50.150">
    <property type="entry name" value="Vaccinia Virus protein VP39"/>
    <property type="match status" value="1"/>
</dbReference>
<proteinExistence type="predicted"/>
<dbReference type="GO" id="GO:0008168">
    <property type="term" value="F:methyltransferase activity"/>
    <property type="evidence" value="ECO:0007669"/>
    <property type="project" value="UniProtKB-KW"/>
</dbReference>